<feature type="region of interest" description="Disordered" evidence="1">
    <location>
        <begin position="50"/>
        <end position="88"/>
    </location>
</feature>
<gene>
    <name evidence="2" type="ORF">EMCG_08511</name>
</gene>
<proteinExistence type="predicted"/>
<dbReference type="VEuPathDB" id="FungiDB:EMCG_08511"/>
<feature type="compositionally biased region" description="Acidic residues" evidence="1">
    <location>
        <begin position="79"/>
        <end position="88"/>
    </location>
</feature>
<dbReference type="AlphaFoldDB" id="A0A0G2I5Y2"/>
<dbReference type="Proteomes" id="UP000034164">
    <property type="component" value="Unassembled WGS sequence"/>
</dbReference>
<evidence type="ECO:0000313" key="2">
    <source>
        <dbReference type="EMBL" id="KKZ65650.1"/>
    </source>
</evidence>
<evidence type="ECO:0000313" key="3">
    <source>
        <dbReference type="Proteomes" id="UP000034164"/>
    </source>
</evidence>
<name>A0A0G2I5Y2_9EURO</name>
<comment type="caution">
    <text evidence="2">The sequence shown here is derived from an EMBL/GenBank/DDBJ whole genome shotgun (WGS) entry which is preliminary data.</text>
</comment>
<sequence length="88" mass="9701">MIHPQDGSKPEQDKRGSKIRRTTHIALKRDHDVVETAGWVDAGAEFAATETGPQWMMRRETERGKTRQGGSGRTSVGAQEEDILAGNI</sequence>
<accession>A0A0G2I5Y2</accession>
<dbReference type="EMBL" id="LCZI01000604">
    <property type="protein sequence ID" value="KKZ65650.1"/>
    <property type="molecule type" value="Genomic_DNA"/>
</dbReference>
<evidence type="ECO:0000256" key="1">
    <source>
        <dbReference type="SAM" id="MobiDB-lite"/>
    </source>
</evidence>
<reference evidence="3" key="1">
    <citation type="journal article" date="2015" name="PLoS Genet.">
        <title>The dynamic genome and transcriptome of the human fungal pathogen Blastomyces and close relative Emmonsia.</title>
        <authorList>
            <person name="Munoz J.F."/>
            <person name="Gauthier G.M."/>
            <person name="Desjardins C.A."/>
            <person name="Gallo J.E."/>
            <person name="Holder J."/>
            <person name="Sullivan T.D."/>
            <person name="Marty A.J."/>
            <person name="Carmen J.C."/>
            <person name="Chen Z."/>
            <person name="Ding L."/>
            <person name="Gujja S."/>
            <person name="Magrini V."/>
            <person name="Misas E."/>
            <person name="Mitreva M."/>
            <person name="Priest M."/>
            <person name="Saif S."/>
            <person name="Whiston E.A."/>
            <person name="Young S."/>
            <person name="Zeng Q."/>
            <person name="Goldman W.E."/>
            <person name="Mardis E.R."/>
            <person name="Taylor J.W."/>
            <person name="McEwen J.G."/>
            <person name="Clay O.K."/>
            <person name="Klein B.S."/>
            <person name="Cuomo C.A."/>
        </authorList>
    </citation>
    <scope>NUCLEOTIDE SEQUENCE [LARGE SCALE GENOMIC DNA]</scope>
    <source>
        <strain evidence="3">UAMH 3008</strain>
    </source>
</reference>
<feature type="compositionally biased region" description="Basic and acidic residues" evidence="1">
    <location>
        <begin position="1"/>
        <end position="16"/>
    </location>
</feature>
<organism evidence="2 3">
    <name type="scientific">[Emmonsia] crescens</name>
    <dbReference type="NCBI Taxonomy" id="73230"/>
    <lineage>
        <taxon>Eukaryota</taxon>
        <taxon>Fungi</taxon>
        <taxon>Dikarya</taxon>
        <taxon>Ascomycota</taxon>
        <taxon>Pezizomycotina</taxon>
        <taxon>Eurotiomycetes</taxon>
        <taxon>Eurotiomycetidae</taxon>
        <taxon>Onygenales</taxon>
        <taxon>Ajellomycetaceae</taxon>
        <taxon>Emergomyces</taxon>
    </lineage>
</organism>
<feature type="region of interest" description="Disordered" evidence="1">
    <location>
        <begin position="1"/>
        <end position="22"/>
    </location>
</feature>
<protein>
    <submittedName>
        <fullName evidence="2">Uncharacterized protein</fullName>
    </submittedName>
</protein>